<sequence>MEDTENEKPQQELVDGPGKLYEPYTKNEDLVDKLKLLNYEEGFLKMNTAFKPVHRHYFVNSTNVGEQYFMFTSLAAWLIRIAGNEAYEMPQEDVSVEFSANKLKSGAGEAVLFVLDTLADAALIHVNFHWEKMIPPEREEDDIAVDQDEDDNSSSEDNPKQAILHSDIDAQAWRKEVERVTPFLKIVIRQDAKDWRMHLEQMTNLQQKITELIGSVTPKLELVTNEVEKSLERIESRERTLNQQLSVWLSRYKEAKDARAEVRERYKWVPLNIFSTFLVMFFRFGHAFISWNNRKCIAPLSHR</sequence>
<dbReference type="AlphaFoldDB" id="A0A158PCI6"/>
<keyword evidence="3" id="KW-0969">Cilium</keyword>
<evidence type="ECO:0000256" key="1">
    <source>
        <dbReference type="ARBA" id="ARBA00004138"/>
    </source>
</evidence>
<comment type="similarity">
    <text evidence="2">Belongs to the IFT57 family.</text>
</comment>
<dbReference type="Proteomes" id="UP000035642">
    <property type="component" value="Unassembled WGS sequence"/>
</dbReference>
<name>A0A158PCI6_ANGCA</name>
<dbReference type="GO" id="GO:0042073">
    <property type="term" value="P:intraciliary transport"/>
    <property type="evidence" value="ECO:0007669"/>
    <property type="project" value="TreeGrafter"/>
</dbReference>
<evidence type="ECO:0000256" key="5">
    <source>
        <dbReference type="SAM" id="MobiDB-lite"/>
    </source>
</evidence>
<evidence type="ECO:0000256" key="6">
    <source>
        <dbReference type="SAM" id="Phobius"/>
    </source>
</evidence>
<dbReference type="PANTHER" id="PTHR16011">
    <property type="entry name" value="IFT57/HIPPI"/>
    <property type="match status" value="1"/>
</dbReference>
<dbReference type="Pfam" id="PF10498">
    <property type="entry name" value="IFT57"/>
    <property type="match status" value="1"/>
</dbReference>
<evidence type="ECO:0000256" key="4">
    <source>
        <dbReference type="ARBA" id="ARBA00023273"/>
    </source>
</evidence>
<dbReference type="GO" id="GO:0005794">
    <property type="term" value="C:Golgi apparatus"/>
    <property type="evidence" value="ECO:0007669"/>
    <property type="project" value="TreeGrafter"/>
</dbReference>
<keyword evidence="6" id="KW-0472">Membrane</keyword>
<keyword evidence="6" id="KW-0812">Transmembrane</keyword>
<proteinExistence type="inferred from homology"/>
<evidence type="ECO:0000313" key="8">
    <source>
        <dbReference type="WBParaSite" id="ACAC_0001259001-mRNA-1"/>
    </source>
</evidence>
<feature type="compositionally biased region" description="Basic and acidic residues" evidence="5">
    <location>
        <begin position="1"/>
        <end position="10"/>
    </location>
</feature>
<keyword evidence="6" id="KW-1133">Transmembrane helix</keyword>
<dbReference type="GO" id="GO:0030992">
    <property type="term" value="C:intraciliary transport particle B"/>
    <property type="evidence" value="ECO:0007669"/>
    <property type="project" value="TreeGrafter"/>
</dbReference>
<accession>A0A158PCI6</accession>
<comment type="subcellular location">
    <subcellularLocation>
        <location evidence="1">Cell projection</location>
        <location evidence="1">Cilium</location>
    </subcellularLocation>
</comment>
<reference evidence="8" key="2">
    <citation type="submission" date="2016-04" db="UniProtKB">
        <authorList>
            <consortium name="WormBaseParasite"/>
        </authorList>
    </citation>
    <scope>IDENTIFICATION</scope>
</reference>
<keyword evidence="7" id="KW-1185">Reference proteome</keyword>
<evidence type="ECO:0000256" key="2">
    <source>
        <dbReference type="ARBA" id="ARBA00009415"/>
    </source>
</evidence>
<dbReference type="GO" id="GO:1905515">
    <property type="term" value="P:non-motile cilium assembly"/>
    <property type="evidence" value="ECO:0007669"/>
    <property type="project" value="TreeGrafter"/>
</dbReference>
<evidence type="ECO:0000313" key="7">
    <source>
        <dbReference type="Proteomes" id="UP000035642"/>
    </source>
</evidence>
<dbReference type="GO" id="GO:0005815">
    <property type="term" value="C:microtubule organizing center"/>
    <property type="evidence" value="ECO:0007669"/>
    <property type="project" value="TreeGrafter"/>
</dbReference>
<dbReference type="WBParaSite" id="ACAC_0001259001-mRNA-1">
    <property type="protein sequence ID" value="ACAC_0001259001-mRNA-1"/>
    <property type="gene ID" value="ACAC_0001259001"/>
</dbReference>
<protein>
    <submittedName>
        <fullName evidence="8">Intraflagellar transport protein 57 homolog</fullName>
    </submittedName>
</protein>
<feature type="transmembrane region" description="Helical" evidence="6">
    <location>
        <begin position="268"/>
        <end position="285"/>
    </location>
</feature>
<dbReference type="GO" id="GO:0005929">
    <property type="term" value="C:cilium"/>
    <property type="evidence" value="ECO:0007669"/>
    <property type="project" value="UniProtKB-SubCell"/>
</dbReference>
<dbReference type="InterPro" id="IPR019530">
    <property type="entry name" value="Intra-flagellar_transport_57"/>
</dbReference>
<feature type="region of interest" description="Disordered" evidence="5">
    <location>
        <begin position="1"/>
        <end position="21"/>
    </location>
</feature>
<reference evidence="7" key="1">
    <citation type="submission" date="2012-09" db="EMBL/GenBank/DDBJ databases">
        <authorList>
            <person name="Martin A.A."/>
        </authorList>
    </citation>
    <scope>NUCLEOTIDE SEQUENCE</scope>
</reference>
<keyword evidence="4" id="KW-0966">Cell projection</keyword>
<evidence type="ECO:0000256" key="3">
    <source>
        <dbReference type="ARBA" id="ARBA00023069"/>
    </source>
</evidence>
<organism evidence="7 8">
    <name type="scientific">Angiostrongylus cantonensis</name>
    <name type="common">Rat lungworm</name>
    <dbReference type="NCBI Taxonomy" id="6313"/>
    <lineage>
        <taxon>Eukaryota</taxon>
        <taxon>Metazoa</taxon>
        <taxon>Ecdysozoa</taxon>
        <taxon>Nematoda</taxon>
        <taxon>Chromadorea</taxon>
        <taxon>Rhabditida</taxon>
        <taxon>Rhabditina</taxon>
        <taxon>Rhabditomorpha</taxon>
        <taxon>Strongyloidea</taxon>
        <taxon>Metastrongylidae</taxon>
        <taxon>Angiostrongylus</taxon>
    </lineage>
</organism>
<dbReference type="PANTHER" id="PTHR16011:SF0">
    <property type="entry name" value="INTRAFLAGELLAR TRANSPORT PROTEIN 57 HOMOLOG"/>
    <property type="match status" value="1"/>
</dbReference>
<dbReference type="STRING" id="6313.A0A158PCI6"/>